<name>A0A844B7Y6_9RHOB</name>
<dbReference type="InterPro" id="IPR011055">
    <property type="entry name" value="Dup_hybrid_motif"/>
</dbReference>
<dbReference type="RefSeq" id="WP_343030913.1">
    <property type="nucleotide sequence ID" value="NZ_BAAADI010000021.1"/>
</dbReference>
<reference evidence="2 3" key="1">
    <citation type="submission" date="2019-11" db="EMBL/GenBank/DDBJ databases">
        <title>Draft Whole-Genome sequence of the marine photosynthetic bacterium Rhodovulum strictum DSM 11289.</title>
        <authorList>
            <person name="Kyndt J.A."/>
            <person name="Meyer T.E."/>
        </authorList>
    </citation>
    <scope>NUCLEOTIDE SEQUENCE [LARGE SCALE GENOMIC DNA]</scope>
    <source>
        <strain evidence="2 3">DSM 11289</strain>
    </source>
</reference>
<organism evidence="2 3">
    <name type="scientific">Rhodovulum strictum</name>
    <dbReference type="NCBI Taxonomy" id="58314"/>
    <lineage>
        <taxon>Bacteria</taxon>
        <taxon>Pseudomonadati</taxon>
        <taxon>Pseudomonadota</taxon>
        <taxon>Alphaproteobacteria</taxon>
        <taxon>Rhodobacterales</taxon>
        <taxon>Paracoccaceae</taxon>
        <taxon>Rhodovulum</taxon>
    </lineage>
</organism>
<dbReference type="Proteomes" id="UP000466730">
    <property type="component" value="Unassembled WGS sequence"/>
</dbReference>
<feature type="signal peptide" evidence="1">
    <location>
        <begin position="1"/>
        <end position="21"/>
    </location>
</feature>
<accession>A0A844B7Y6</accession>
<proteinExistence type="predicted"/>
<feature type="chain" id="PRO_5032766567" evidence="1">
    <location>
        <begin position="22"/>
        <end position="381"/>
    </location>
</feature>
<sequence length="381" mass="40329">MRRARPLLLILALAGAAPAAAQSDPAETARAAAEALRAAGRSLQEAEGARDRVAALSETIRAYEDGLAALREGMRRAAIREQAIALVLDARRAEIAQLLGTLSAMPHSPETLLLHPAGPLGTARAGMMLGEVTPVLKAEADALRTRLEEIALMRALQEGAAQSLAEGLAGAQRARTELSQAMSERRDLPRRFAADPDRLRDLVEASDTLDGFAAGLAEAEGPTAPQPQDSLPEDFAALRGRLALPVEATILRRFDEADAAGVSRPGLVLATRPLALVTTPVPATIRYRGPLLDYGNVIVLEPAEGYLMVLAGLAEIYGAEGEVLPAGRPVGLMGGADPRVAAFLDGASNRDGDLRTETLYMEVRQGGRPVDPEPWFTQDKD</sequence>
<dbReference type="Gene3D" id="2.70.70.10">
    <property type="entry name" value="Glucose Permease (Domain IIA)"/>
    <property type="match status" value="1"/>
</dbReference>
<evidence type="ECO:0000256" key="1">
    <source>
        <dbReference type="SAM" id="SignalP"/>
    </source>
</evidence>
<evidence type="ECO:0000313" key="3">
    <source>
        <dbReference type="Proteomes" id="UP000466730"/>
    </source>
</evidence>
<gene>
    <name evidence="2" type="ORF">GH815_15480</name>
</gene>
<dbReference type="AlphaFoldDB" id="A0A844B7Y6"/>
<evidence type="ECO:0000313" key="2">
    <source>
        <dbReference type="EMBL" id="MRH22381.1"/>
    </source>
</evidence>
<keyword evidence="1" id="KW-0732">Signal</keyword>
<dbReference type="EMBL" id="WJPO01000029">
    <property type="protein sequence ID" value="MRH22381.1"/>
    <property type="molecule type" value="Genomic_DNA"/>
</dbReference>
<dbReference type="SUPFAM" id="SSF51261">
    <property type="entry name" value="Duplicated hybrid motif"/>
    <property type="match status" value="1"/>
</dbReference>
<comment type="caution">
    <text evidence="2">The sequence shown here is derived from an EMBL/GenBank/DDBJ whole genome shotgun (WGS) entry which is preliminary data.</text>
</comment>
<protein>
    <submittedName>
        <fullName evidence="2">Peptidoglycan DD-metalloendopeptidase family protein</fullName>
    </submittedName>
</protein>
<keyword evidence="3" id="KW-1185">Reference proteome</keyword>